<dbReference type="EMBL" id="CAJJDN010000006">
    <property type="protein sequence ID" value="CAD8052033.1"/>
    <property type="molecule type" value="Genomic_DNA"/>
</dbReference>
<gene>
    <name evidence="1" type="ORF">PSON_ATCC_30995.1.T0060229</name>
</gene>
<proteinExistence type="predicted"/>
<reference evidence="1" key="1">
    <citation type="submission" date="2021-01" db="EMBL/GenBank/DDBJ databases">
        <authorList>
            <consortium name="Genoscope - CEA"/>
            <person name="William W."/>
        </authorList>
    </citation>
    <scope>NUCLEOTIDE SEQUENCE</scope>
</reference>
<evidence type="ECO:0000313" key="1">
    <source>
        <dbReference type="EMBL" id="CAD8052033.1"/>
    </source>
</evidence>
<organism evidence="1 2">
    <name type="scientific">Paramecium sonneborni</name>
    <dbReference type="NCBI Taxonomy" id="65129"/>
    <lineage>
        <taxon>Eukaryota</taxon>
        <taxon>Sar</taxon>
        <taxon>Alveolata</taxon>
        <taxon>Ciliophora</taxon>
        <taxon>Intramacronucleata</taxon>
        <taxon>Oligohymenophorea</taxon>
        <taxon>Peniculida</taxon>
        <taxon>Parameciidae</taxon>
        <taxon>Paramecium</taxon>
    </lineage>
</organism>
<dbReference type="Proteomes" id="UP000692954">
    <property type="component" value="Unassembled WGS sequence"/>
</dbReference>
<dbReference type="OrthoDB" id="10253878at2759"/>
<name>A0A8S1KBZ8_9CILI</name>
<keyword evidence="2" id="KW-1185">Reference proteome</keyword>
<sequence>MEFHFYQSSNEQYIRFGYFLRFIDSQRDSRHYKWQQLLIDLKQVIQFWLILKLLQIYAIINQEKQIQFQTKFQYYKNKPNLNIKILGIKIKQQRYKSSKQNISQIYLYLYKGTIEDGDQFIIILKQKTNYKIKGKSILQKQLNKNLIKTEVIYLNQVLIQNHKYFIFNLKRIRFLWIIYLKHE</sequence>
<dbReference type="AlphaFoldDB" id="A0A8S1KBZ8"/>
<evidence type="ECO:0000313" key="2">
    <source>
        <dbReference type="Proteomes" id="UP000692954"/>
    </source>
</evidence>
<protein>
    <submittedName>
        <fullName evidence="1">Uncharacterized protein</fullName>
    </submittedName>
</protein>
<accession>A0A8S1KBZ8</accession>
<comment type="caution">
    <text evidence="1">The sequence shown here is derived from an EMBL/GenBank/DDBJ whole genome shotgun (WGS) entry which is preliminary data.</text>
</comment>